<evidence type="ECO:0000313" key="2">
    <source>
        <dbReference type="Proteomes" id="UP000241769"/>
    </source>
</evidence>
<dbReference type="EMBL" id="MDYQ01000136">
    <property type="protein sequence ID" value="PRP80880.1"/>
    <property type="molecule type" value="Genomic_DNA"/>
</dbReference>
<organism evidence="1 2">
    <name type="scientific">Planoprotostelium fungivorum</name>
    <dbReference type="NCBI Taxonomy" id="1890364"/>
    <lineage>
        <taxon>Eukaryota</taxon>
        <taxon>Amoebozoa</taxon>
        <taxon>Evosea</taxon>
        <taxon>Variosea</taxon>
        <taxon>Cavosteliida</taxon>
        <taxon>Cavosteliaceae</taxon>
        <taxon>Planoprotostelium</taxon>
    </lineage>
</organism>
<protein>
    <submittedName>
        <fullName evidence="1">Uncharacterized protein</fullName>
    </submittedName>
</protein>
<evidence type="ECO:0000313" key="1">
    <source>
        <dbReference type="EMBL" id="PRP80880.1"/>
    </source>
</evidence>
<keyword evidence="2" id="KW-1185">Reference proteome</keyword>
<accession>A0A2P6NAB6</accession>
<sequence>MPTERQLLIMPLKYHPSNTSVILRTLLYLLSDIRPSLQEITDTPNNCPNYNSQIFHIGSNQQLSLLFIILQGLRTSNTLQLWIQNSFAADDSVPDTKRRIHEFITFKLKLAKSQQGGCKGYTVDAGLKNGLS</sequence>
<comment type="caution">
    <text evidence="1">The sequence shown here is derived from an EMBL/GenBank/DDBJ whole genome shotgun (WGS) entry which is preliminary data.</text>
</comment>
<reference evidence="1 2" key="1">
    <citation type="journal article" date="2018" name="Genome Biol. Evol.">
        <title>Multiple Roots of Fruiting Body Formation in Amoebozoa.</title>
        <authorList>
            <person name="Hillmann F."/>
            <person name="Forbes G."/>
            <person name="Novohradska S."/>
            <person name="Ferling I."/>
            <person name="Riege K."/>
            <person name="Groth M."/>
            <person name="Westermann M."/>
            <person name="Marz M."/>
            <person name="Spaller T."/>
            <person name="Winckler T."/>
            <person name="Schaap P."/>
            <person name="Glockner G."/>
        </authorList>
    </citation>
    <scope>NUCLEOTIDE SEQUENCE [LARGE SCALE GENOMIC DNA]</scope>
    <source>
        <strain evidence="1 2">Jena</strain>
    </source>
</reference>
<name>A0A2P6NAB6_9EUKA</name>
<dbReference type="InParanoid" id="A0A2P6NAB6"/>
<proteinExistence type="predicted"/>
<dbReference type="AlphaFoldDB" id="A0A2P6NAB6"/>
<dbReference type="Proteomes" id="UP000241769">
    <property type="component" value="Unassembled WGS sequence"/>
</dbReference>
<gene>
    <name evidence="1" type="ORF">PROFUN_11435</name>
</gene>